<dbReference type="GO" id="GO:0008781">
    <property type="term" value="F:N-acylneuraminate cytidylyltransferase activity"/>
    <property type="evidence" value="ECO:0007669"/>
    <property type="project" value="TreeGrafter"/>
</dbReference>
<dbReference type="PANTHER" id="PTHR21485:SF6">
    <property type="entry name" value="N-ACYLNEURAMINATE CYTIDYLYLTRANSFERASE-RELATED"/>
    <property type="match status" value="1"/>
</dbReference>
<reference evidence="1 2" key="1">
    <citation type="journal article" date="2016" name="Nat. Commun.">
        <title>Thousands of microbial genomes shed light on interconnected biogeochemical processes in an aquifer system.</title>
        <authorList>
            <person name="Anantharaman K."/>
            <person name="Brown C.T."/>
            <person name="Hug L.A."/>
            <person name="Sharon I."/>
            <person name="Castelle C.J."/>
            <person name="Probst A.J."/>
            <person name="Thomas B.C."/>
            <person name="Singh A."/>
            <person name="Wilkins M.J."/>
            <person name="Karaoz U."/>
            <person name="Brodie E.L."/>
            <person name="Williams K.H."/>
            <person name="Hubbard S.S."/>
            <person name="Banfield J.F."/>
        </authorList>
    </citation>
    <scope>NUCLEOTIDE SEQUENCE [LARGE SCALE GENOMIC DNA]</scope>
</reference>
<dbReference type="PANTHER" id="PTHR21485">
    <property type="entry name" value="HAD SUPERFAMILY MEMBERS CMAS AND KDSC"/>
    <property type="match status" value="1"/>
</dbReference>
<accession>A0A1F7UST7</accession>
<sequence length="230" mass="25906">MYNQHSILGVIPARGGSKGVPRKNVRMLAGKPLIGWTIEAALRSGVFDCVAVVTDNQEIAEVAKKYGAEVPFMEPAELASDMVKGMEVILYTMDWFAAHDKQYDLLMCLQPTSPLRTAEDIRGALAFMEDKQAQSVVSVCKVEHSPLWANTLPPDLSLQGFIKENVNMPRQALEQFFRLNGAIYLAEWEYLLKHKTLYAENSYGYIMPTERSIDIDSELDLYITEALLKR</sequence>
<dbReference type="Proteomes" id="UP000176897">
    <property type="component" value="Unassembled WGS sequence"/>
</dbReference>
<dbReference type="InterPro" id="IPR003329">
    <property type="entry name" value="Cytidylyl_trans"/>
</dbReference>
<gene>
    <name evidence="1" type="ORF">A3B21_00345</name>
</gene>
<dbReference type="SUPFAM" id="SSF53448">
    <property type="entry name" value="Nucleotide-diphospho-sugar transferases"/>
    <property type="match status" value="1"/>
</dbReference>
<dbReference type="InterPro" id="IPR050793">
    <property type="entry name" value="CMP-NeuNAc_synthase"/>
</dbReference>
<protein>
    <submittedName>
        <fullName evidence="1">CMP-N-acetlyneuraminic acid synthetase</fullName>
    </submittedName>
</protein>
<dbReference type="Pfam" id="PF02348">
    <property type="entry name" value="CTP_transf_3"/>
    <property type="match status" value="1"/>
</dbReference>
<comment type="caution">
    <text evidence="1">The sequence shown here is derived from an EMBL/GenBank/DDBJ whole genome shotgun (WGS) entry which is preliminary data.</text>
</comment>
<dbReference type="STRING" id="1802401.A3B21_00345"/>
<evidence type="ECO:0000313" key="2">
    <source>
        <dbReference type="Proteomes" id="UP000176897"/>
    </source>
</evidence>
<dbReference type="AlphaFoldDB" id="A0A1F7UST7"/>
<evidence type="ECO:0000313" key="1">
    <source>
        <dbReference type="EMBL" id="OGL81360.1"/>
    </source>
</evidence>
<dbReference type="InterPro" id="IPR029044">
    <property type="entry name" value="Nucleotide-diphossugar_trans"/>
</dbReference>
<dbReference type="Gene3D" id="3.90.550.10">
    <property type="entry name" value="Spore Coat Polysaccharide Biosynthesis Protein SpsA, Chain A"/>
    <property type="match status" value="1"/>
</dbReference>
<dbReference type="CDD" id="cd02513">
    <property type="entry name" value="CMP-NeuAc_Synthase"/>
    <property type="match status" value="1"/>
</dbReference>
<proteinExistence type="predicted"/>
<name>A0A1F7UST7_9BACT</name>
<dbReference type="EMBL" id="MGEJ01000007">
    <property type="protein sequence ID" value="OGL81360.1"/>
    <property type="molecule type" value="Genomic_DNA"/>
</dbReference>
<organism evidence="1 2">
    <name type="scientific">Candidatus Uhrbacteria bacterium RIFCSPLOWO2_01_FULL_47_24</name>
    <dbReference type="NCBI Taxonomy" id="1802401"/>
    <lineage>
        <taxon>Bacteria</taxon>
        <taxon>Candidatus Uhriibacteriota</taxon>
    </lineage>
</organism>